<evidence type="ECO:0000313" key="2">
    <source>
        <dbReference type="Proteomes" id="UP000076761"/>
    </source>
</evidence>
<dbReference type="AlphaFoldDB" id="A0A165TT07"/>
<evidence type="ECO:0000313" key="1">
    <source>
        <dbReference type="EMBL" id="KZT27132.1"/>
    </source>
</evidence>
<organism evidence="1 2">
    <name type="scientific">Neolentinus lepideus HHB14362 ss-1</name>
    <dbReference type="NCBI Taxonomy" id="1314782"/>
    <lineage>
        <taxon>Eukaryota</taxon>
        <taxon>Fungi</taxon>
        <taxon>Dikarya</taxon>
        <taxon>Basidiomycota</taxon>
        <taxon>Agaricomycotina</taxon>
        <taxon>Agaricomycetes</taxon>
        <taxon>Gloeophyllales</taxon>
        <taxon>Gloeophyllaceae</taxon>
        <taxon>Neolentinus</taxon>
    </lineage>
</organism>
<protein>
    <submittedName>
        <fullName evidence="1">Delta-endotoxin CytB</fullName>
    </submittedName>
</protein>
<sequence>MSKPITISNGPGFLCIISDELSEDIIPISIQVVKFCDLYVKTHEESGQKYFDSQGFLKALSDCDDITFDKYKTSVMNQSEATVVTMVDKIVTFLKDSSWTFTNLNMVKEYCWADFAKSAHGSSSWEYRMAVVFPNPDLPHHFYGAVTTIKLEANIQEESGWWGLSSSTSKNFSAHIDVLELVVEKGFRAPTSA</sequence>
<dbReference type="Proteomes" id="UP000076761">
    <property type="component" value="Unassembled WGS sequence"/>
</dbReference>
<dbReference type="InterPro" id="IPR035918">
    <property type="entry name" value="CytB_endotoxin-like_sf"/>
</dbReference>
<accession>A0A165TT07</accession>
<proteinExistence type="predicted"/>
<name>A0A165TT07_9AGAM</name>
<dbReference type="InParanoid" id="A0A165TT07"/>
<reference evidence="1 2" key="1">
    <citation type="journal article" date="2016" name="Mol. Biol. Evol.">
        <title>Comparative Genomics of Early-Diverging Mushroom-Forming Fungi Provides Insights into the Origins of Lignocellulose Decay Capabilities.</title>
        <authorList>
            <person name="Nagy L.G."/>
            <person name="Riley R."/>
            <person name="Tritt A."/>
            <person name="Adam C."/>
            <person name="Daum C."/>
            <person name="Floudas D."/>
            <person name="Sun H."/>
            <person name="Yadav J.S."/>
            <person name="Pangilinan J."/>
            <person name="Larsson K.H."/>
            <person name="Matsuura K."/>
            <person name="Barry K."/>
            <person name="Labutti K."/>
            <person name="Kuo R."/>
            <person name="Ohm R.A."/>
            <person name="Bhattacharya S.S."/>
            <person name="Shirouzu T."/>
            <person name="Yoshinaga Y."/>
            <person name="Martin F.M."/>
            <person name="Grigoriev I.V."/>
            <person name="Hibbett D.S."/>
        </authorList>
    </citation>
    <scope>NUCLEOTIDE SEQUENCE [LARGE SCALE GENOMIC DNA]</scope>
    <source>
        <strain evidence="1 2">HHB14362 ss-1</strain>
    </source>
</reference>
<dbReference type="Gene3D" id="3.40.198.10">
    <property type="entry name" value="Delta-endotoxin CytB-like"/>
    <property type="match status" value="1"/>
</dbReference>
<dbReference type="EMBL" id="KV425563">
    <property type="protein sequence ID" value="KZT27132.1"/>
    <property type="molecule type" value="Genomic_DNA"/>
</dbReference>
<dbReference type="SUPFAM" id="SSF55676">
    <property type="entry name" value="CytB endotoxin-like"/>
    <property type="match status" value="1"/>
</dbReference>
<gene>
    <name evidence="1" type="ORF">NEOLEDRAFT_1176922</name>
</gene>
<keyword evidence="2" id="KW-1185">Reference proteome</keyword>
<dbReference type="OrthoDB" id="3178885at2759"/>